<feature type="domain" description="Transcription regulator AsnC/Lrp ligand binding" evidence="2">
    <location>
        <begin position="9"/>
        <end position="75"/>
    </location>
</feature>
<comment type="pathway">
    <text evidence="1">Amino-acid biosynthesis.</text>
</comment>
<protein>
    <submittedName>
        <fullName evidence="3">Lrp/AsnC family transcriptional regulator</fullName>
    </submittedName>
</protein>
<dbReference type="Proteomes" id="UP000316217">
    <property type="component" value="Unassembled WGS sequence"/>
</dbReference>
<reference evidence="3 5" key="1">
    <citation type="submission" date="2018-10" db="EMBL/GenBank/DDBJ databases">
        <title>Co-occurring genomic capacity for anaerobic methane metabolism and dissimilatory sulfite reduction discovered in the Korarchaeota.</title>
        <authorList>
            <person name="Mckay L.J."/>
            <person name="Dlakic M."/>
            <person name="Fields M.W."/>
            <person name="Delmont T.O."/>
            <person name="Eren A.M."/>
            <person name="Jay Z.J."/>
            <person name="Klingelsmith K.B."/>
            <person name="Rusch D.B."/>
            <person name="Inskeep W.P."/>
        </authorList>
    </citation>
    <scope>NUCLEOTIDE SEQUENCE [LARGE SCALE GENOMIC DNA]</scope>
    <source>
        <strain evidence="3 5">MDKW</strain>
    </source>
</reference>
<proteinExistence type="predicted"/>
<organism evidence="3 5">
    <name type="scientific">Candidatus Methanodesulfokora washburnensis</name>
    <dbReference type="NCBI Taxonomy" id="2478471"/>
    <lineage>
        <taxon>Archaea</taxon>
        <taxon>Thermoproteota</taxon>
        <taxon>Candidatus Korarchaeia</taxon>
        <taxon>Candidatus Korarchaeia incertae sedis</taxon>
        <taxon>Candidatus Methanodesulfokora</taxon>
    </lineage>
</organism>
<evidence type="ECO:0000313" key="4">
    <source>
        <dbReference type="EMBL" id="RZN63531.1"/>
    </source>
</evidence>
<evidence type="ECO:0000313" key="5">
    <source>
        <dbReference type="Proteomes" id="UP000277582"/>
    </source>
</evidence>
<dbReference type="AlphaFoldDB" id="A0A429GC91"/>
<dbReference type="OrthoDB" id="14434at2157"/>
<evidence type="ECO:0000256" key="1">
    <source>
        <dbReference type="ARBA" id="ARBA00029440"/>
    </source>
</evidence>
<dbReference type="Gene3D" id="3.30.70.920">
    <property type="match status" value="1"/>
</dbReference>
<comment type="caution">
    <text evidence="3">The sequence shown here is derived from an EMBL/GenBank/DDBJ whole genome shotgun (WGS) entry which is preliminary data.</text>
</comment>
<dbReference type="EMBL" id="RCOS01000176">
    <property type="protein sequence ID" value="RSN71411.1"/>
    <property type="molecule type" value="Genomic_DNA"/>
</dbReference>
<keyword evidence="5" id="KW-1185">Reference proteome</keyword>
<accession>A0A429GC91</accession>
<dbReference type="SUPFAM" id="SSF54909">
    <property type="entry name" value="Dimeric alpha+beta barrel"/>
    <property type="match status" value="1"/>
</dbReference>
<evidence type="ECO:0000259" key="2">
    <source>
        <dbReference type="Pfam" id="PF01037"/>
    </source>
</evidence>
<name>A0A429GC91_9CREN</name>
<evidence type="ECO:0000313" key="6">
    <source>
        <dbReference type="Proteomes" id="UP000316217"/>
    </source>
</evidence>
<sequence length="78" mass="9010">MLEALVALAVKPTMTADFKKNLVMMRGVKEILYVTGEYDFLIRMEAQNTFELSRLIEELRGQEGVEKTVTFIVLEKLR</sequence>
<dbReference type="Pfam" id="PF01037">
    <property type="entry name" value="AsnC_trans_reg"/>
    <property type="match status" value="1"/>
</dbReference>
<dbReference type="Proteomes" id="UP000277582">
    <property type="component" value="Unassembled WGS sequence"/>
</dbReference>
<reference evidence="4 6" key="2">
    <citation type="journal article" date="2019" name="Nat. Microbiol.">
        <title>Wide diversity of methane and short-chain alkane metabolisms in uncultured archaea.</title>
        <authorList>
            <person name="Borrel G."/>
            <person name="Adam P.S."/>
            <person name="McKay L.J."/>
            <person name="Chen L.X."/>
            <person name="Sierra-Garcia I.N."/>
            <person name="Sieber C.M."/>
            <person name="Letourneur Q."/>
            <person name="Ghozlane A."/>
            <person name="Andersen G.L."/>
            <person name="Li W.J."/>
            <person name="Hallam S.J."/>
            <person name="Muyzer G."/>
            <person name="de Oliveira V.M."/>
            <person name="Inskeep W.P."/>
            <person name="Banfield J.F."/>
            <person name="Gribaldo S."/>
        </authorList>
    </citation>
    <scope>NUCLEOTIDE SEQUENCE [LARGE SCALE GENOMIC DNA]</scope>
    <source>
        <strain evidence="4">NM4</strain>
    </source>
</reference>
<dbReference type="InterPro" id="IPR019887">
    <property type="entry name" value="Tscrpt_reg_AsnC/Lrp_C"/>
</dbReference>
<dbReference type="EMBL" id="RXII01000012">
    <property type="protein sequence ID" value="RZN63531.1"/>
    <property type="molecule type" value="Genomic_DNA"/>
</dbReference>
<dbReference type="RefSeq" id="WP_125673004.1">
    <property type="nucleotide sequence ID" value="NZ_RCOS01000176.1"/>
</dbReference>
<gene>
    <name evidence="3" type="ORF">D6D85_16240</name>
    <name evidence="4" type="ORF">EF810_00755</name>
</gene>
<evidence type="ECO:0000313" key="3">
    <source>
        <dbReference type="EMBL" id="RSN71411.1"/>
    </source>
</evidence>
<dbReference type="InterPro" id="IPR011008">
    <property type="entry name" value="Dimeric_a/b-barrel"/>
</dbReference>